<dbReference type="Gene3D" id="3.40.50.620">
    <property type="entry name" value="HUPs"/>
    <property type="match status" value="1"/>
</dbReference>
<keyword evidence="2 6" id="KW-0819">tRNA processing</keyword>
<dbReference type="PANTHER" id="PTHR43033">
    <property type="entry name" value="TRNA(ILE)-LYSIDINE SYNTHASE-RELATED"/>
    <property type="match status" value="1"/>
</dbReference>
<dbReference type="EC" id="6.3.4.19" evidence="6"/>
<evidence type="ECO:0000259" key="7">
    <source>
        <dbReference type="Pfam" id="PF01171"/>
    </source>
</evidence>
<dbReference type="InterPro" id="IPR012094">
    <property type="entry name" value="tRNA_Ile_lys_synt"/>
</dbReference>
<dbReference type="Pfam" id="PF01171">
    <property type="entry name" value="ATP_bind_3"/>
    <property type="match status" value="1"/>
</dbReference>
<evidence type="ECO:0000256" key="5">
    <source>
        <dbReference type="ARBA" id="ARBA00048539"/>
    </source>
</evidence>
<evidence type="ECO:0000256" key="6">
    <source>
        <dbReference type="HAMAP-Rule" id="MF_01161"/>
    </source>
</evidence>
<comment type="catalytic activity">
    <reaction evidence="5 6">
        <text>cytidine(34) in tRNA(Ile2) + L-lysine + ATP = lysidine(34) in tRNA(Ile2) + AMP + diphosphate + H(+)</text>
        <dbReference type="Rhea" id="RHEA:43744"/>
        <dbReference type="Rhea" id="RHEA-COMP:10625"/>
        <dbReference type="Rhea" id="RHEA-COMP:10670"/>
        <dbReference type="ChEBI" id="CHEBI:15378"/>
        <dbReference type="ChEBI" id="CHEBI:30616"/>
        <dbReference type="ChEBI" id="CHEBI:32551"/>
        <dbReference type="ChEBI" id="CHEBI:33019"/>
        <dbReference type="ChEBI" id="CHEBI:82748"/>
        <dbReference type="ChEBI" id="CHEBI:83665"/>
        <dbReference type="ChEBI" id="CHEBI:456215"/>
        <dbReference type="EC" id="6.3.4.19"/>
    </reaction>
</comment>
<feature type="domain" description="tRNA(Ile)-lysidine/2-thiocytidine synthase N-terminal" evidence="7">
    <location>
        <begin position="19"/>
        <end position="195"/>
    </location>
</feature>
<protein>
    <recommendedName>
        <fullName evidence="6">tRNA(Ile)-lysidine synthase</fullName>
        <ecNumber evidence="6">6.3.4.19</ecNumber>
    </recommendedName>
    <alternativeName>
        <fullName evidence="6">tRNA(Ile)-2-lysyl-cytidine synthase</fullName>
    </alternativeName>
    <alternativeName>
        <fullName evidence="6">tRNA(Ile)-lysidine synthetase</fullName>
    </alternativeName>
</protein>
<organism evidence="8 9">
    <name type="scientific">SAR86 cluster bacterium</name>
    <dbReference type="NCBI Taxonomy" id="2030880"/>
    <lineage>
        <taxon>Bacteria</taxon>
        <taxon>Pseudomonadati</taxon>
        <taxon>Pseudomonadota</taxon>
        <taxon>Gammaproteobacteria</taxon>
        <taxon>SAR86 cluster</taxon>
    </lineage>
</organism>
<comment type="caution">
    <text evidence="8">The sequence shown here is derived from an EMBL/GenBank/DDBJ whole genome shotgun (WGS) entry which is preliminary data.</text>
</comment>
<keyword evidence="4 6" id="KW-0067">ATP-binding</keyword>
<gene>
    <name evidence="6 8" type="primary">tilS</name>
    <name evidence="8" type="ORF">ISQ63_00495</name>
</gene>
<evidence type="ECO:0000256" key="3">
    <source>
        <dbReference type="ARBA" id="ARBA00022741"/>
    </source>
</evidence>
<name>A0A937HZB4_9GAMM</name>
<evidence type="ECO:0000313" key="9">
    <source>
        <dbReference type="Proteomes" id="UP000744438"/>
    </source>
</evidence>
<dbReference type="InterPro" id="IPR011063">
    <property type="entry name" value="TilS/TtcA_N"/>
</dbReference>
<dbReference type="NCBIfam" id="TIGR02432">
    <property type="entry name" value="lysidine_TilS_N"/>
    <property type="match status" value="1"/>
</dbReference>
<dbReference type="HAMAP" id="MF_01161">
    <property type="entry name" value="tRNA_Ile_lys_synt"/>
    <property type="match status" value="1"/>
</dbReference>
<feature type="binding site" evidence="6">
    <location>
        <begin position="23"/>
        <end position="28"/>
    </location>
    <ligand>
        <name>ATP</name>
        <dbReference type="ChEBI" id="CHEBI:30616"/>
    </ligand>
</feature>
<dbReference type="Gene3D" id="1.20.59.20">
    <property type="match status" value="1"/>
</dbReference>
<comment type="similarity">
    <text evidence="6">Belongs to the tRNA(Ile)-lysidine synthase family.</text>
</comment>
<evidence type="ECO:0000256" key="1">
    <source>
        <dbReference type="ARBA" id="ARBA00022598"/>
    </source>
</evidence>
<comment type="function">
    <text evidence="6">Ligates lysine onto the cytidine present at position 34 of the AUA codon-specific tRNA(Ile) that contains the anticodon CAU, in an ATP-dependent manner. Cytidine is converted to lysidine, thus changing the amino acid specificity of the tRNA from methionine to isoleucine.</text>
</comment>
<evidence type="ECO:0000313" key="8">
    <source>
        <dbReference type="EMBL" id="MBL6811342.1"/>
    </source>
</evidence>
<sequence>MDFSDYLKPYLNKKTQYYYVALSGGADSLVLLNELIKLQKDNNFNLIAIHINHNVQKDSKKWKTICENICKKNEIKFIAHTLKEKRNISSNLEKILRDERYRFFEKTLEKNSILFMGHHLDDVIETFFLRALRGSGIEGLSSIPKERALGKGKLIRPFLNVSKSEILARAKKDKLKFIEDPSNKDISFDRNYLRNKVLPEIEKRWPSYRKNLKQLTVNLKESSDLLITHAEKDFNEVKVKKNLISLKKFLSLSKIRQKNVFIFWINLNGLNQPSAKVINLFFSKFLKDEKTPKAKYMWGTASKKGSVCITKNTNDLRISELSA</sequence>
<dbReference type="InterPro" id="IPR012795">
    <property type="entry name" value="tRNA_Ile_lys_synt_N"/>
</dbReference>
<dbReference type="GO" id="GO:0006400">
    <property type="term" value="P:tRNA modification"/>
    <property type="evidence" value="ECO:0007669"/>
    <property type="project" value="UniProtKB-UniRule"/>
</dbReference>
<dbReference type="Proteomes" id="UP000744438">
    <property type="component" value="Unassembled WGS sequence"/>
</dbReference>
<dbReference type="CDD" id="cd01992">
    <property type="entry name" value="TilS_N"/>
    <property type="match status" value="1"/>
</dbReference>
<dbReference type="SUPFAM" id="SSF82829">
    <property type="entry name" value="MesJ substrate recognition domain-like"/>
    <property type="match status" value="1"/>
</dbReference>
<dbReference type="GO" id="GO:0032267">
    <property type="term" value="F:tRNA(Ile)-lysidine synthase activity"/>
    <property type="evidence" value="ECO:0007669"/>
    <property type="project" value="UniProtKB-EC"/>
</dbReference>
<dbReference type="EMBL" id="JADHQC010000001">
    <property type="protein sequence ID" value="MBL6811342.1"/>
    <property type="molecule type" value="Genomic_DNA"/>
</dbReference>
<evidence type="ECO:0000256" key="4">
    <source>
        <dbReference type="ARBA" id="ARBA00022840"/>
    </source>
</evidence>
<dbReference type="GO" id="GO:0005737">
    <property type="term" value="C:cytoplasm"/>
    <property type="evidence" value="ECO:0007669"/>
    <property type="project" value="UniProtKB-SubCell"/>
</dbReference>
<reference evidence="8" key="1">
    <citation type="submission" date="2020-10" db="EMBL/GenBank/DDBJ databases">
        <title>Microbiome of the Black Sea water column analyzed by genome centric metagenomics.</title>
        <authorList>
            <person name="Cabello-Yeves P.J."/>
            <person name="Callieri C."/>
            <person name="Picazo A."/>
            <person name="Mehrshad M."/>
            <person name="Haro-Moreno J.M."/>
            <person name="Roda-Garcia J."/>
            <person name="Dzembekova N."/>
            <person name="Slabakova V."/>
            <person name="Slabakova N."/>
            <person name="Moncheva S."/>
            <person name="Rodriguez-Valera F."/>
        </authorList>
    </citation>
    <scope>NUCLEOTIDE SEQUENCE</scope>
    <source>
        <strain evidence="8">BS307-5m-G49</strain>
    </source>
</reference>
<dbReference type="AlphaFoldDB" id="A0A937HZB4"/>
<dbReference type="PANTHER" id="PTHR43033:SF1">
    <property type="entry name" value="TRNA(ILE)-LYSIDINE SYNTHASE-RELATED"/>
    <property type="match status" value="1"/>
</dbReference>
<keyword evidence="1 6" id="KW-0436">Ligase</keyword>
<dbReference type="SUPFAM" id="SSF52402">
    <property type="entry name" value="Adenine nucleotide alpha hydrolases-like"/>
    <property type="match status" value="1"/>
</dbReference>
<keyword evidence="3 6" id="KW-0547">Nucleotide-binding</keyword>
<comment type="domain">
    <text evidence="6">The N-terminal region contains the highly conserved SGGXDS motif, predicted to be a P-loop motif involved in ATP binding.</text>
</comment>
<dbReference type="GO" id="GO:0005524">
    <property type="term" value="F:ATP binding"/>
    <property type="evidence" value="ECO:0007669"/>
    <property type="project" value="UniProtKB-UniRule"/>
</dbReference>
<comment type="subcellular location">
    <subcellularLocation>
        <location evidence="6">Cytoplasm</location>
    </subcellularLocation>
</comment>
<keyword evidence="6" id="KW-0963">Cytoplasm</keyword>
<accession>A0A937HZB4</accession>
<dbReference type="InterPro" id="IPR014729">
    <property type="entry name" value="Rossmann-like_a/b/a_fold"/>
</dbReference>
<proteinExistence type="inferred from homology"/>
<evidence type="ECO:0000256" key="2">
    <source>
        <dbReference type="ARBA" id="ARBA00022694"/>
    </source>
</evidence>